<organism evidence="1 2">
    <name type="scientific">Mycena rosella</name>
    <name type="common">Pink bonnet</name>
    <name type="synonym">Agaricus rosellus</name>
    <dbReference type="NCBI Taxonomy" id="1033263"/>
    <lineage>
        <taxon>Eukaryota</taxon>
        <taxon>Fungi</taxon>
        <taxon>Dikarya</taxon>
        <taxon>Basidiomycota</taxon>
        <taxon>Agaricomycotina</taxon>
        <taxon>Agaricomycetes</taxon>
        <taxon>Agaricomycetidae</taxon>
        <taxon>Agaricales</taxon>
        <taxon>Marasmiineae</taxon>
        <taxon>Mycenaceae</taxon>
        <taxon>Mycena</taxon>
    </lineage>
</organism>
<name>A0AAD7G2X2_MYCRO</name>
<evidence type="ECO:0000313" key="2">
    <source>
        <dbReference type="Proteomes" id="UP001221757"/>
    </source>
</evidence>
<protein>
    <recommendedName>
        <fullName evidence="3">F-box domain-containing protein</fullName>
    </recommendedName>
</protein>
<evidence type="ECO:0008006" key="3">
    <source>
        <dbReference type="Google" id="ProtNLM"/>
    </source>
</evidence>
<comment type="caution">
    <text evidence="1">The sequence shown here is derived from an EMBL/GenBank/DDBJ whole genome shotgun (WGS) entry which is preliminary data.</text>
</comment>
<gene>
    <name evidence="1" type="ORF">B0H17DRAFT_1093782</name>
</gene>
<reference evidence="1" key="1">
    <citation type="submission" date="2023-03" db="EMBL/GenBank/DDBJ databases">
        <title>Massive genome expansion in bonnet fungi (Mycena s.s.) driven by repeated elements and novel gene families across ecological guilds.</title>
        <authorList>
            <consortium name="Lawrence Berkeley National Laboratory"/>
            <person name="Harder C.B."/>
            <person name="Miyauchi S."/>
            <person name="Viragh M."/>
            <person name="Kuo A."/>
            <person name="Thoen E."/>
            <person name="Andreopoulos B."/>
            <person name="Lu D."/>
            <person name="Skrede I."/>
            <person name="Drula E."/>
            <person name="Henrissat B."/>
            <person name="Morin E."/>
            <person name="Kohler A."/>
            <person name="Barry K."/>
            <person name="LaButti K."/>
            <person name="Morin E."/>
            <person name="Salamov A."/>
            <person name="Lipzen A."/>
            <person name="Mereny Z."/>
            <person name="Hegedus B."/>
            <person name="Baldrian P."/>
            <person name="Stursova M."/>
            <person name="Weitz H."/>
            <person name="Taylor A."/>
            <person name="Grigoriev I.V."/>
            <person name="Nagy L.G."/>
            <person name="Martin F."/>
            <person name="Kauserud H."/>
        </authorList>
    </citation>
    <scope>NUCLEOTIDE SEQUENCE</scope>
    <source>
        <strain evidence="1">CBHHK067</strain>
    </source>
</reference>
<dbReference type="SUPFAM" id="SSF81383">
    <property type="entry name" value="F-box domain"/>
    <property type="match status" value="1"/>
</dbReference>
<dbReference type="Gene3D" id="3.80.10.10">
    <property type="entry name" value="Ribonuclease Inhibitor"/>
    <property type="match status" value="1"/>
</dbReference>
<dbReference type="InterPro" id="IPR032675">
    <property type="entry name" value="LRR_dom_sf"/>
</dbReference>
<accession>A0AAD7G2X2</accession>
<proteinExistence type="predicted"/>
<dbReference type="Proteomes" id="UP001221757">
    <property type="component" value="Unassembled WGS sequence"/>
</dbReference>
<dbReference type="InterPro" id="IPR036047">
    <property type="entry name" value="F-box-like_dom_sf"/>
</dbReference>
<dbReference type="AlphaFoldDB" id="A0AAD7G2X2"/>
<keyword evidence="2" id="KW-1185">Reference proteome</keyword>
<sequence>MDSMSRIPPELWLEMLSLLPRDILGDVSLTSRTFHRVIRPVLFARLELHTYTAPGEFDRYLERLDFWCSDDISPLVRSCSISPSSDHSAGPPALVFSKTRVAAFFERLPCFTALQRFSAEGVDFTLTAMAVLCRLPALDHLEIEGCRVAREVHSPRALHISRFSTPGIAPPSEVWIRLFHPDHLRELQLVLPDLGLVDTLPSFPHVHKLTTSWWGGMNRILEFLAKFPAIEVLTLQHYGLEVEGADTQAYDLFPLLREYTGRSDTLPVFLPLPSLTSLTVYSCSPRDLIVQLEGIRTPNQIISLTVSFYVFDPDREAFDHTTLSTLCGHFPELQELRISISHGPIEDEINSVATGFFETLAKTPLLPPSLKYLRLSWDFQSDIEDASSPPADKLPDFAALRDALVARCPALTALWLDGEDFLFQWRKSLDGTVEFTADNFESAEVRRHGRNALGF</sequence>
<evidence type="ECO:0000313" key="1">
    <source>
        <dbReference type="EMBL" id="KAJ7662293.1"/>
    </source>
</evidence>
<dbReference type="EMBL" id="JARKIE010000244">
    <property type="protein sequence ID" value="KAJ7662293.1"/>
    <property type="molecule type" value="Genomic_DNA"/>
</dbReference>
<dbReference type="SUPFAM" id="SSF52047">
    <property type="entry name" value="RNI-like"/>
    <property type="match status" value="1"/>
</dbReference>